<feature type="domain" description="AB hydrolase-1" evidence="1">
    <location>
        <begin position="23"/>
        <end position="248"/>
    </location>
</feature>
<keyword evidence="2" id="KW-0378">Hydrolase</keyword>
<evidence type="ECO:0000313" key="3">
    <source>
        <dbReference type="Proteomes" id="UP001499993"/>
    </source>
</evidence>
<dbReference type="PRINTS" id="PR00412">
    <property type="entry name" value="EPOXHYDRLASE"/>
</dbReference>
<organism evidence="2 3">
    <name type="scientific">Streptomonospora halophila</name>
    <dbReference type="NCBI Taxonomy" id="427369"/>
    <lineage>
        <taxon>Bacteria</taxon>
        <taxon>Bacillati</taxon>
        <taxon>Actinomycetota</taxon>
        <taxon>Actinomycetes</taxon>
        <taxon>Streptosporangiales</taxon>
        <taxon>Nocardiopsidaceae</taxon>
        <taxon>Streptomonospora</taxon>
    </lineage>
</organism>
<comment type="caution">
    <text evidence="2">The sequence shown here is derived from an EMBL/GenBank/DDBJ whole genome shotgun (WGS) entry which is preliminary data.</text>
</comment>
<dbReference type="EMBL" id="BAABIK010000020">
    <property type="protein sequence ID" value="GAA4948691.1"/>
    <property type="molecule type" value="Genomic_DNA"/>
</dbReference>
<proteinExistence type="predicted"/>
<dbReference type="Pfam" id="PF00561">
    <property type="entry name" value="Abhydrolase_1"/>
    <property type="match status" value="1"/>
</dbReference>
<keyword evidence="3" id="KW-1185">Reference proteome</keyword>
<accession>A0ABP9GV53</accession>
<dbReference type="PANTHER" id="PTHR43798">
    <property type="entry name" value="MONOACYLGLYCEROL LIPASE"/>
    <property type="match status" value="1"/>
</dbReference>
<dbReference type="PRINTS" id="PR00111">
    <property type="entry name" value="ABHYDROLASE"/>
</dbReference>
<dbReference type="SUPFAM" id="SSF53474">
    <property type="entry name" value="alpha/beta-Hydrolases"/>
    <property type="match status" value="1"/>
</dbReference>
<gene>
    <name evidence="2" type="ORF">GCM10023224_35910</name>
</gene>
<evidence type="ECO:0000259" key="1">
    <source>
        <dbReference type="Pfam" id="PF00561"/>
    </source>
</evidence>
<protein>
    <submittedName>
        <fullName evidence="2">Alpha/beta hydrolase</fullName>
    </submittedName>
</protein>
<reference evidence="3" key="1">
    <citation type="journal article" date="2019" name="Int. J. Syst. Evol. Microbiol.">
        <title>The Global Catalogue of Microorganisms (GCM) 10K type strain sequencing project: providing services to taxonomists for standard genome sequencing and annotation.</title>
        <authorList>
            <consortium name="The Broad Institute Genomics Platform"/>
            <consortium name="The Broad Institute Genome Sequencing Center for Infectious Disease"/>
            <person name="Wu L."/>
            <person name="Ma J."/>
        </authorList>
    </citation>
    <scope>NUCLEOTIDE SEQUENCE [LARGE SCALE GENOMIC DNA]</scope>
    <source>
        <strain evidence="3">JCM 18123</strain>
    </source>
</reference>
<dbReference type="Proteomes" id="UP001499993">
    <property type="component" value="Unassembled WGS sequence"/>
</dbReference>
<dbReference type="Gene3D" id="3.40.50.1820">
    <property type="entry name" value="alpha/beta hydrolase"/>
    <property type="match status" value="1"/>
</dbReference>
<sequence>MRYLQRPEGRIAYDLHGADGTGPLVVCIPGMADVRGTYRHLAPELAAAGYRVAAMDLRGHGDSDISFTDYSTLAIAGDAAALVEELGGGPALLVGNSLGGTAAAWLAATRPELVQGLVLIGAFLRGDGAGRLKEQSMRAMFLRPWGPGLVHKYLSGLFAGRTADDHADHLAAIRAQLSPPQRYRAVRSVIANSYRPVPARLDDVRAPALVVMGELDSDWPDPAAEAAWMGERLGAEVLMVPESGHYPQAQQAETVASAVLAFAPADRGEPGLPHPRG</sequence>
<dbReference type="PANTHER" id="PTHR43798:SF33">
    <property type="entry name" value="HYDROLASE, PUTATIVE (AFU_ORTHOLOGUE AFUA_2G14860)-RELATED"/>
    <property type="match status" value="1"/>
</dbReference>
<dbReference type="GO" id="GO:0016787">
    <property type="term" value="F:hydrolase activity"/>
    <property type="evidence" value="ECO:0007669"/>
    <property type="project" value="UniProtKB-KW"/>
</dbReference>
<evidence type="ECO:0000313" key="2">
    <source>
        <dbReference type="EMBL" id="GAA4948691.1"/>
    </source>
</evidence>
<dbReference type="InterPro" id="IPR000639">
    <property type="entry name" value="Epox_hydrolase-like"/>
</dbReference>
<dbReference type="InterPro" id="IPR050266">
    <property type="entry name" value="AB_hydrolase_sf"/>
</dbReference>
<dbReference type="RefSeq" id="WP_345557605.1">
    <property type="nucleotide sequence ID" value="NZ_BAABIK010000020.1"/>
</dbReference>
<name>A0ABP9GV53_9ACTN</name>
<dbReference type="InterPro" id="IPR000073">
    <property type="entry name" value="AB_hydrolase_1"/>
</dbReference>
<dbReference type="InterPro" id="IPR029058">
    <property type="entry name" value="AB_hydrolase_fold"/>
</dbReference>